<accession>A0AAW9NHI9</accession>
<keyword evidence="2" id="KW-1185">Reference proteome</keyword>
<dbReference type="Pfam" id="PF13783">
    <property type="entry name" value="DUF4177"/>
    <property type="match status" value="1"/>
</dbReference>
<sequence>MKWEYKIFKWDTQRQAGNTNNRVPNFLEIELGNLGQQGWELVSVINSKFTGSYNTIQEVTYTFKRPIEE</sequence>
<reference evidence="1 2" key="1">
    <citation type="submission" date="2023-03" db="EMBL/GenBank/DDBJ databases">
        <title>Bacillus Genome Sequencing.</title>
        <authorList>
            <person name="Dunlap C."/>
        </authorList>
    </citation>
    <scope>NUCLEOTIDE SEQUENCE [LARGE SCALE GENOMIC DNA]</scope>
    <source>
        <strain evidence="1 2">B-59205</strain>
    </source>
</reference>
<name>A0AAW9NHI9_9BACL</name>
<dbReference type="RefSeq" id="WP_107837997.1">
    <property type="nucleotide sequence ID" value="NZ_JARSFG010000003.1"/>
</dbReference>
<dbReference type="InterPro" id="IPR025234">
    <property type="entry name" value="YjzH-like"/>
</dbReference>
<protein>
    <submittedName>
        <fullName evidence="1">DUF4177 domain-containing protein</fullName>
    </submittedName>
</protein>
<evidence type="ECO:0000313" key="1">
    <source>
        <dbReference type="EMBL" id="MEC1177197.1"/>
    </source>
</evidence>
<dbReference type="EMBL" id="JARSFG010000003">
    <property type="protein sequence ID" value="MEC1177197.1"/>
    <property type="molecule type" value="Genomic_DNA"/>
</dbReference>
<dbReference type="Proteomes" id="UP001344888">
    <property type="component" value="Unassembled WGS sequence"/>
</dbReference>
<evidence type="ECO:0000313" key="2">
    <source>
        <dbReference type="Proteomes" id="UP001344888"/>
    </source>
</evidence>
<gene>
    <name evidence="1" type="ORF">P9B03_01760</name>
</gene>
<dbReference type="AlphaFoldDB" id="A0AAW9NHI9"/>
<comment type="caution">
    <text evidence="1">The sequence shown here is derived from an EMBL/GenBank/DDBJ whole genome shotgun (WGS) entry which is preliminary data.</text>
</comment>
<proteinExistence type="predicted"/>
<organism evidence="1 2">
    <name type="scientific">Metasolibacillus meyeri</name>
    <dbReference type="NCBI Taxonomy" id="1071052"/>
    <lineage>
        <taxon>Bacteria</taxon>
        <taxon>Bacillati</taxon>
        <taxon>Bacillota</taxon>
        <taxon>Bacilli</taxon>
        <taxon>Bacillales</taxon>
        <taxon>Caryophanaceae</taxon>
        <taxon>Metasolibacillus</taxon>
    </lineage>
</organism>